<feature type="transmembrane region" description="Helical" evidence="2">
    <location>
        <begin position="104"/>
        <end position="124"/>
    </location>
</feature>
<name>A0A9X3AGN0_9PSEU</name>
<feature type="domain" description="DUF6545" evidence="3">
    <location>
        <begin position="251"/>
        <end position="389"/>
    </location>
</feature>
<dbReference type="NCBIfam" id="NF042915">
    <property type="entry name" value="MAB_1171c_fam"/>
    <property type="match status" value="1"/>
</dbReference>
<feature type="transmembrane region" description="Helical" evidence="2">
    <location>
        <begin position="217"/>
        <end position="237"/>
    </location>
</feature>
<dbReference type="InterPro" id="IPR046675">
    <property type="entry name" value="DUF6545"/>
</dbReference>
<evidence type="ECO:0000256" key="1">
    <source>
        <dbReference type="SAM" id="MobiDB-lite"/>
    </source>
</evidence>
<dbReference type="EMBL" id="JANYMP010000007">
    <property type="protein sequence ID" value="MCS7478560.1"/>
    <property type="molecule type" value="Genomic_DNA"/>
</dbReference>
<keyword evidence="2" id="KW-1133">Transmembrane helix</keyword>
<reference evidence="4" key="1">
    <citation type="submission" date="2022-08" db="EMBL/GenBank/DDBJ databases">
        <authorList>
            <person name="Tistechok S."/>
            <person name="Samborskyy M."/>
            <person name="Roman I."/>
        </authorList>
    </citation>
    <scope>NUCLEOTIDE SEQUENCE</scope>
    <source>
        <strain evidence="4">DSM 103496</strain>
    </source>
</reference>
<feature type="transmembrane region" description="Helical" evidence="2">
    <location>
        <begin position="179"/>
        <end position="197"/>
    </location>
</feature>
<feature type="region of interest" description="Disordered" evidence="1">
    <location>
        <begin position="352"/>
        <end position="371"/>
    </location>
</feature>
<feature type="transmembrane region" description="Helical" evidence="2">
    <location>
        <begin position="6"/>
        <end position="24"/>
    </location>
</feature>
<sequence>MGEAARVYGPPVLAWVALIGRLVINRGRNAVEARSNRLVLTYLGALAISFTLQAPGTYEAAGDLLGIPNVAKPLSHWTVLIAAWAARNLLLWMREGGEPVRLSWRLRLLVAGSMVGTGVLFALAETPKNDVKFNIFYGHVPLVLEYWLVYLVGLMPALVELARLSWLNLCDAERPAVRLRLWMSTIGVVAITVYHVHKGLFFTAKRFGLPYSDAFSAVMDKYLTLVAFVLVLLSASLPRLRVSGDGAVAGWVHRFVTYQRLTPLWLALYRANPQIALSPPRSPLLDRLDPRDLDLRLYRRVVEIRDGRLALQAYLDPDAVARLREEAVREGKTGHQLDAAVEAAILKAGLRARSAGESPPNGPSHAAIHGGRDLDSDTAFLVEVADAFTATRPVRPWSRSRGGTSTTSG</sequence>
<dbReference type="InterPro" id="IPR050039">
    <property type="entry name" value="MAB_1171c-like"/>
</dbReference>
<gene>
    <name evidence="4" type="ORF">NZH93_16995</name>
</gene>
<keyword evidence="2" id="KW-0472">Membrane</keyword>
<evidence type="ECO:0000259" key="3">
    <source>
        <dbReference type="Pfam" id="PF20182"/>
    </source>
</evidence>
<keyword evidence="2" id="KW-0812">Transmembrane</keyword>
<feature type="transmembrane region" description="Helical" evidence="2">
    <location>
        <begin position="74"/>
        <end position="92"/>
    </location>
</feature>
<feature type="transmembrane region" description="Helical" evidence="2">
    <location>
        <begin position="144"/>
        <end position="167"/>
    </location>
</feature>
<organism evidence="4 5">
    <name type="scientific">Umezawaea endophytica</name>
    <dbReference type="NCBI Taxonomy" id="1654476"/>
    <lineage>
        <taxon>Bacteria</taxon>
        <taxon>Bacillati</taxon>
        <taxon>Actinomycetota</taxon>
        <taxon>Actinomycetes</taxon>
        <taxon>Pseudonocardiales</taxon>
        <taxon>Pseudonocardiaceae</taxon>
        <taxon>Umezawaea</taxon>
    </lineage>
</organism>
<dbReference type="Proteomes" id="UP001141259">
    <property type="component" value="Unassembled WGS sequence"/>
</dbReference>
<evidence type="ECO:0000313" key="5">
    <source>
        <dbReference type="Proteomes" id="UP001141259"/>
    </source>
</evidence>
<protein>
    <recommendedName>
        <fullName evidence="3">DUF6545 domain-containing protein</fullName>
    </recommendedName>
</protein>
<accession>A0A9X3AGN0</accession>
<feature type="transmembrane region" description="Helical" evidence="2">
    <location>
        <begin position="36"/>
        <end position="54"/>
    </location>
</feature>
<dbReference type="AlphaFoldDB" id="A0A9X3AGN0"/>
<dbReference type="RefSeq" id="WP_259624066.1">
    <property type="nucleotide sequence ID" value="NZ_JANYMP010000007.1"/>
</dbReference>
<comment type="caution">
    <text evidence="4">The sequence shown here is derived from an EMBL/GenBank/DDBJ whole genome shotgun (WGS) entry which is preliminary data.</text>
</comment>
<dbReference type="Pfam" id="PF20182">
    <property type="entry name" value="DUF6545"/>
    <property type="match status" value="1"/>
</dbReference>
<evidence type="ECO:0000256" key="2">
    <source>
        <dbReference type="SAM" id="Phobius"/>
    </source>
</evidence>
<proteinExistence type="predicted"/>
<evidence type="ECO:0000313" key="4">
    <source>
        <dbReference type="EMBL" id="MCS7478560.1"/>
    </source>
</evidence>
<keyword evidence="5" id="KW-1185">Reference proteome</keyword>